<dbReference type="Proteomes" id="UP000540698">
    <property type="component" value="Unassembled WGS sequence"/>
</dbReference>
<dbReference type="EMBL" id="JAAXOS010000003">
    <property type="protein sequence ID" value="NKY25849.1"/>
    <property type="molecule type" value="Genomic_DNA"/>
</dbReference>
<dbReference type="SUPFAM" id="SSF46689">
    <property type="entry name" value="Homeodomain-like"/>
    <property type="match status" value="1"/>
</dbReference>
<dbReference type="InterPro" id="IPR001647">
    <property type="entry name" value="HTH_TetR"/>
</dbReference>
<keyword evidence="1 2" id="KW-0238">DNA-binding</keyword>
<dbReference type="Gene3D" id="1.10.357.10">
    <property type="entry name" value="Tetracycline Repressor, domain 2"/>
    <property type="match status" value="1"/>
</dbReference>
<sequence>MVENDRPTDVLDRRARKRGDQRRAALLRALDEQLAVRTLDEINVADLTSAAGVSRSAFYFYFEDKAACAAALGAEMYQEVDAASRTLVSGPGTPLERLERMLHELFAAMHNHRHYFRAMITARQRNPKVGELWDAARASFVEPVAELIDKERRAGRAHADPDSRTLATVLLELNQSALEQACLDEHGPASDRIEALLAIWSRAIYICTADGVSESRDDTE</sequence>
<evidence type="ECO:0000259" key="3">
    <source>
        <dbReference type="PROSITE" id="PS50977"/>
    </source>
</evidence>
<keyword evidence="5" id="KW-1185">Reference proteome</keyword>
<dbReference type="PANTHER" id="PTHR30055">
    <property type="entry name" value="HTH-TYPE TRANSCRIPTIONAL REGULATOR RUTR"/>
    <property type="match status" value="1"/>
</dbReference>
<dbReference type="InterPro" id="IPR036271">
    <property type="entry name" value="Tet_transcr_reg_TetR-rel_C_sf"/>
</dbReference>
<reference evidence="4 5" key="1">
    <citation type="submission" date="2020-04" db="EMBL/GenBank/DDBJ databases">
        <title>MicrobeNet Type strains.</title>
        <authorList>
            <person name="Nicholson A.C."/>
        </authorList>
    </citation>
    <scope>NUCLEOTIDE SEQUENCE [LARGE SCALE GENOMIC DNA]</scope>
    <source>
        <strain evidence="4 5">DSM 44956</strain>
    </source>
</reference>
<dbReference type="GO" id="GO:0000976">
    <property type="term" value="F:transcription cis-regulatory region binding"/>
    <property type="evidence" value="ECO:0007669"/>
    <property type="project" value="TreeGrafter"/>
</dbReference>
<accession>A0A7X6L1D3</accession>
<dbReference type="InterPro" id="IPR050109">
    <property type="entry name" value="HTH-type_TetR-like_transc_reg"/>
</dbReference>
<dbReference type="RefSeq" id="WP_062970037.1">
    <property type="nucleotide sequence ID" value="NZ_JAAXOS010000003.1"/>
</dbReference>
<dbReference type="SUPFAM" id="SSF48498">
    <property type="entry name" value="Tetracyclin repressor-like, C-terminal domain"/>
    <property type="match status" value="1"/>
</dbReference>
<dbReference type="PANTHER" id="PTHR30055:SF184">
    <property type="entry name" value="HTH-TYPE TRANSCRIPTIONAL REGULATOR ETHR"/>
    <property type="match status" value="1"/>
</dbReference>
<protein>
    <submittedName>
        <fullName evidence="4">TetR/AcrR family transcriptional regulator</fullName>
    </submittedName>
</protein>
<dbReference type="Gene3D" id="1.10.10.60">
    <property type="entry name" value="Homeodomain-like"/>
    <property type="match status" value="1"/>
</dbReference>
<gene>
    <name evidence="4" type="ORF">HGB38_06340</name>
</gene>
<evidence type="ECO:0000256" key="1">
    <source>
        <dbReference type="ARBA" id="ARBA00023125"/>
    </source>
</evidence>
<dbReference type="Pfam" id="PF21313">
    <property type="entry name" value="EthR_C"/>
    <property type="match status" value="1"/>
</dbReference>
<dbReference type="GO" id="GO:0003700">
    <property type="term" value="F:DNA-binding transcription factor activity"/>
    <property type="evidence" value="ECO:0007669"/>
    <property type="project" value="TreeGrafter"/>
</dbReference>
<evidence type="ECO:0000256" key="2">
    <source>
        <dbReference type="PROSITE-ProRule" id="PRU00335"/>
    </source>
</evidence>
<name>A0A7X6L1D3_9NOCA</name>
<feature type="domain" description="HTH tetR-type" evidence="3">
    <location>
        <begin position="20"/>
        <end position="80"/>
    </location>
</feature>
<dbReference type="InterPro" id="IPR009057">
    <property type="entry name" value="Homeodomain-like_sf"/>
</dbReference>
<dbReference type="InterPro" id="IPR049397">
    <property type="entry name" value="EthR_C"/>
</dbReference>
<proteinExistence type="predicted"/>
<organism evidence="4 5">
    <name type="scientific">Nocardia gamkensis</name>
    <dbReference type="NCBI Taxonomy" id="352869"/>
    <lineage>
        <taxon>Bacteria</taxon>
        <taxon>Bacillati</taxon>
        <taxon>Actinomycetota</taxon>
        <taxon>Actinomycetes</taxon>
        <taxon>Mycobacteriales</taxon>
        <taxon>Nocardiaceae</taxon>
        <taxon>Nocardia</taxon>
    </lineage>
</organism>
<comment type="caution">
    <text evidence="4">The sequence shown here is derived from an EMBL/GenBank/DDBJ whole genome shotgun (WGS) entry which is preliminary data.</text>
</comment>
<evidence type="ECO:0000313" key="5">
    <source>
        <dbReference type="Proteomes" id="UP000540698"/>
    </source>
</evidence>
<dbReference type="AlphaFoldDB" id="A0A7X6L1D3"/>
<evidence type="ECO:0000313" key="4">
    <source>
        <dbReference type="EMBL" id="NKY25849.1"/>
    </source>
</evidence>
<dbReference type="Pfam" id="PF00440">
    <property type="entry name" value="TetR_N"/>
    <property type="match status" value="1"/>
</dbReference>
<dbReference type="PROSITE" id="PS50977">
    <property type="entry name" value="HTH_TETR_2"/>
    <property type="match status" value="1"/>
</dbReference>
<feature type="DNA-binding region" description="H-T-H motif" evidence="2">
    <location>
        <begin position="43"/>
        <end position="62"/>
    </location>
</feature>